<proteinExistence type="predicted"/>
<feature type="domain" description="SPOR" evidence="2">
    <location>
        <begin position="306"/>
        <end position="385"/>
    </location>
</feature>
<dbReference type="Pfam" id="PF05036">
    <property type="entry name" value="SPOR"/>
    <property type="match status" value="1"/>
</dbReference>
<dbReference type="InterPro" id="IPR036680">
    <property type="entry name" value="SPOR-like_sf"/>
</dbReference>
<accession>A0ABV7H0M6</accession>
<comment type="caution">
    <text evidence="3">The sequence shown here is derived from an EMBL/GenBank/DDBJ whole genome shotgun (WGS) entry which is preliminary data.</text>
</comment>
<keyword evidence="4" id="KW-1185">Reference proteome</keyword>
<dbReference type="Gene3D" id="3.30.70.1070">
    <property type="entry name" value="Sporulation related repeat"/>
    <property type="match status" value="1"/>
</dbReference>
<evidence type="ECO:0000313" key="4">
    <source>
        <dbReference type="Proteomes" id="UP001595556"/>
    </source>
</evidence>
<dbReference type="InterPro" id="IPR007730">
    <property type="entry name" value="SPOR-like_dom"/>
</dbReference>
<gene>
    <name evidence="3" type="ORF">ACFOEN_07350</name>
</gene>
<dbReference type="SUPFAM" id="SSF110997">
    <property type="entry name" value="Sporulation related repeat"/>
    <property type="match status" value="1"/>
</dbReference>
<reference evidence="4" key="1">
    <citation type="journal article" date="2019" name="Int. J. Syst. Evol. Microbiol.">
        <title>The Global Catalogue of Microorganisms (GCM) 10K type strain sequencing project: providing services to taxonomists for standard genome sequencing and annotation.</title>
        <authorList>
            <consortium name="The Broad Institute Genomics Platform"/>
            <consortium name="The Broad Institute Genome Sequencing Center for Infectious Disease"/>
            <person name="Wu L."/>
            <person name="Ma J."/>
        </authorList>
    </citation>
    <scope>NUCLEOTIDE SEQUENCE [LARGE SCALE GENOMIC DNA]</scope>
    <source>
        <strain evidence="4">KCTC 52168</strain>
    </source>
</reference>
<evidence type="ECO:0000259" key="2">
    <source>
        <dbReference type="PROSITE" id="PS51724"/>
    </source>
</evidence>
<dbReference type="PROSITE" id="PS51724">
    <property type="entry name" value="SPOR"/>
    <property type="match status" value="1"/>
</dbReference>
<dbReference type="EMBL" id="JBHRTI010000003">
    <property type="protein sequence ID" value="MFC3147453.1"/>
    <property type="molecule type" value="Genomic_DNA"/>
</dbReference>
<dbReference type="RefSeq" id="WP_377302471.1">
    <property type="nucleotide sequence ID" value="NZ_CP180191.1"/>
</dbReference>
<sequence length="385" mass="37708">MSRTPTALDDDHHGFAAARWLAGGVRAVTWLAALGGLAQVGPAQAQATRQASGQVAAASIEPQMAMATLSPDGQRDAQHWVRYGNWPAGVPVVVTAIDSGRTVRARTAGGLAGSGAGMVYSAGVGAALGLNPDRPTALLVRMDTAPGPAPALTAPAAVPGPAPAASANASVALAPAAAPPATPAPAQVVDRSVPAKSAAAAPIAAAAAAVPSPVRPVAAPAAASAPPPVASPASNAAPAVAAAPARIPAAAVAAPGAPAAKIAPTPATPSATPASTAEPRPAARAEAPAAKATAPAGSGPSPRPAAAGRRAMYLQLGAFADEKNAWALFAKVRALKLPEGVKSEILQLDGLHRVRVGPFESRAQRDAVSTQLEEVAGVTPIKLRL</sequence>
<evidence type="ECO:0000256" key="1">
    <source>
        <dbReference type="SAM" id="MobiDB-lite"/>
    </source>
</evidence>
<feature type="region of interest" description="Disordered" evidence="1">
    <location>
        <begin position="260"/>
        <end position="306"/>
    </location>
</feature>
<dbReference type="Proteomes" id="UP001595556">
    <property type="component" value="Unassembled WGS sequence"/>
</dbReference>
<evidence type="ECO:0000313" key="3">
    <source>
        <dbReference type="EMBL" id="MFC3147453.1"/>
    </source>
</evidence>
<protein>
    <submittedName>
        <fullName evidence="3">SPOR domain-containing protein</fullName>
    </submittedName>
</protein>
<organism evidence="3 4">
    <name type="scientific">Piscinibacterium candidicorallinum</name>
    <dbReference type="NCBI Taxonomy" id="1793872"/>
    <lineage>
        <taxon>Bacteria</taxon>
        <taxon>Pseudomonadati</taxon>
        <taxon>Pseudomonadota</taxon>
        <taxon>Betaproteobacteria</taxon>
        <taxon>Burkholderiales</taxon>
        <taxon>Piscinibacterium</taxon>
    </lineage>
</organism>
<name>A0ABV7H0M6_9BURK</name>